<proteinExistence type="predicted"/>
<dbReference type="Pfam" id="PF05048">
    <property type="entry name" value="NosD"/>
    <property type="match status" value="1"/>
</dbReference>
<dbReference type="InterPro" id="IPR006626">
    <property type="entry name" value="PbH1"/>
</dbReference>
<accession>A0ABD5UPT0</accession>
<name>A0ABD5UPT0_9EURY</name>
<dbReference type="InterPro" id="IPR011050">
    <property type="entry name" value="Pectin_lyase_fold/virulence"/>
</dbReference>
<dbReference type="InterPro" id="IPR026464">
    <property type="entry name" value="NosD_copper_fam"/>
</dbReference>
<dbReference type="EMBL" id="JBHSXI010000012">
    <property type="protein sequence ID" value="MFC6889834.1"/>
    <property type="molecule type" value="Genomic_DNA"/>
</dbReference>
<reference evidence="3 4" key="1">
    <citation type="journal article" date="2019" name="Int. J. Syst. Evol. Microbiol.">
        <title>The Global Catalogue of Microorganisms (GCM) 10K type strain sequencing project: providing services to taxonomists for standard genome sequencing and annotation.</title>
        <authorList>
            <consortium name="The Broad Institute Genomics Platform"/>
            <consortium name="The Broad Institute Genome Sequencing Center for Infectious Disease"/>
            <person name="Wu L."/>
            <person name="Ma J."/>
        </authorList>
    </citation>
    <scope>NUCLEOTIDE SEQUENCE [LARGE SCALE GENOMIC DNA]</scope>
    <source>
        <strain evidence="3 4">Y73</strain>
    </source>
</reference>
<evidence type="ECO:0000313" key="4">
    <source>
        <dbReference type="Proteomes" id="UP001596333"/>
    </source>
</evidence>
<dbReference type="InterPro" id="IPR007742">
    <property type="entry name" value="NosD_dom"/>
</dbReference>
<dbReference type="Gene3D" id="2.160.20.10">
    <property type="entry name" value="Single-stranded right-handed beta-helix, Pectin lyase-like"/>
    <property type="match status" value="2"/>
</dbReference>
<comment type="caution">
    <text evidence="3">The sequence shown here is derived from an EMBL/GenBank/DDBJ whole genome shotgun (WGS) entry which is preliminary data.</text>
</comment>
<feature type="compositionally biased region" description="Low complexity" evidence="1">
    <location>
        <begin position="49"/>
        <end position="64"/>
    </location>
</feature>
<dbReference type="NCBIfam" id="TIGR04247">
    <property type="entry name" value="NosD_copper_fam"/>
    <property type="match status" value="1"/>
</dbReference>
<dbReference type="SMART" id="SM00722">
    <property type="entry name" value="CASH"/>
    <property type="match status" value="2"/>
</dbReference>
<protein>
    <submittedName>
        <fullName evidence="3">Nitrous oxide reductase family maturation protein NosD</fullName>
    </submittedName>
</protein>
<evidence type="ECO:0000313" key="3">
    <source>
        <dbReference type="EMBL" id="MFC6889834.1"/>
    </source>
</evidence>
<dbReference type="SUPFAM" id="SSF51126">
    <property type="entry name" value="Pectin lyase-like"/>
    <property type="match status" value="1"/>
</dbReference>
<dbReference type="Proteomes" id="UP001596333">
    <property type="component" value="Unassembled WGS sequence"/>
</dbReference>
<dbReference type="RefSeq" id="WP_379769019.1">
    <property type="nucleotide sequence ID" value="NZ_JBHSXI010000012.1"/>
</dbReference>
<evidence type="ECO:0000256" key="1">
    <source>
        <dbReference type="SAM" id="MobiDB-lite"/>
    </source>
</evidence>
<dbReference type="InterPro" id="IPR012334">
    <property type="entry name" value="Pectin_lyas_fold"/>
</dbReference>
<feature type="region of interest" description="Disordered" evidence="1">
    <location>
        <begin position="49"/>
        <end position="116"/>
    </location>
</feature>
<gene>
    <name evidence="3" type="primary">nosD</name>
    <name evidence="3" type="ORF">ACFQEY_12510</name>
</gene>
<dbReference type="InterPro" id="IPR006633">
    <property type="entry name" value="Carb-bd_sugar_hydrolysis-dom"/>
</dbReference>
<evidence type="ECO:0000259" key="2">
    <source>
        <dbReference type="SMART" id="SM00722"/>
    </source>
</evidence>
<feature type="compositionally biased region" description="Basic and acidic residues" evidence="1">
    <location>
        <begin position="67"/>
        <end position="83"/>
    </location>
</feature>
<dbReference type="AlphaFoldDB" id="A0ABD5UPT0"/>
<feature type="domain" description="Carbohydrate-binding/sugar hydrolysis" evidence="2">
    <location>
        <begin position="131"/>
        <end position="283"/>
    </location>
</feature>
<dbReference type="SMART" id="SM00710">
    <property type="entry name" value="PbH1"/>
    <property type="match status" value="9"/>
</dbReference>
<keyword evidence="4" id="KW-1185">Reference proteome</keyword>
<feature type="domain" description="Carbohydrate-binding/sugar hydrolysis" evidence="2">
    <location>
        <begin position="289"/>
        <end position="452"/>
    </location>
</feature>
<sequence>MTRLPSIGGLASARTVLLAAAVVLATVLAVTVAAAGGGVGTAIGGGDATDAASGADATSGVDAANGTDERIVDPPTYDPKRPTEPGTATVVRGGEDGASGDTTADDDSGEGDGAAEATRTYDDLAAAVDAAEPGDAIELSGVFEPEAPVVVDEPNVTIRAETTHGALIDGGGEDTVLVLRAPNATVEGVWIDDTGEDLESEDAGVYVAENATEPTLSDLYLTDAAFGVWVNGADAVTIRDSRIEGTEAPRFANRGNGINLWETNGSEIRDTEITGVRDGIYYSWASNVEATGNTLWDLRYGVHYMYSDDNRLADNVAFENDVGYALMVSESIELVNNTAVANRGESGHGILLKEIDRTVVRDNDLVANDDGLFLYNAQDNEVRGNLLYANGVGVHHTAGTEETAVAGNGFVDNDEQVLTTTRELVAWNGTDHGNYWSDARVADTDGDGLSDTRHRPAGAAERLVQEHPAAAVFADGPAFDAIRLVESRFPAVETAGIVDHRPLASPAHDAEPYRPYAAAVDATAEYDDDPGDDHHQ</sequence>
<organism evidence="3 4">
    <name type="scientific">Halorubrum trueperi</name>
    <dbReference type="NCBI Taxonomy" id="2004704"/>
    <lineage>
        <taxon>Archaea</taxon>
        <taxon>Methanobacteriati</taxon>
        <taxon>Methanobacteriota</taxon>
        <taxon>Stenosarchaea group</taxon>
        <taxon>Halobacteria</taxon>
        <taxon>Halobacteriales</taxon>
        <taxon>Haloferacaceae</taxon>
        <taxon>Halorubrum</taxon>
    </lineage>
</organism>